<gene>
    <name evidence="1" type="ORF">CTI12_AA571670</name>
</gene>
<dbReference type="AlphaFoldDB" id="A0A2U1KRY4"/>
<accession>A0A2U1KRY4</accession>
<reference evidence="1 2" key="1">
    <citation type="journal article" date="2018" name="Mol. Plant">
        <title>The genome of Artemisia annua provides insight into the evolution of Asteraceae family and artemisinin biosynthesis.</title>
        <authorList>
            <person name="Shen Q."/>
            <person name="Zhang L."/>
            <person name="Liao Z."/>
            <person name="Wang S."/>
            <person name="Yan T."/>
            <person name="Shi P."/>
            <person name="Liu M."/>
            <person name="Fu X."/>
            <person name="Pan Q."/>
            <person name="Wang Y."/>
            <person name="Lv Z."/>
            <person name="Lu X."/>
            <person name="Zhang F."/>
            <person name="Jiang W."/>
            <person name="Ma Y."/>
            <person name="Chen M."/>
            <person name="Hao X."/>
            <person name="Li L."/>
            <person name="Tang Y."/>
            <person name="Lv G."/>
            <person name="Zhou Y."/>
            <person name="Sun X."/>
            <person name="Brodelius P.E."/>
            <person name="Rose J.K.C."/>
            <person name="Tang K."/>
        </authorList>
    </citation>
    <scope>NUCLEOTIDE SEQUENCE [LARGE SCALE GENOMIC DNA]</scope>
    <source>
        <strain evidence="2">cv. Huhao1</strain>
        <tissue evidence="1">Leaf</tissue>
    </source>
</reference>
<dbReference type="Proteomes" id="UP000245207">
    <property type="component" value="Unassembled WGS sequence"/>
</dbReference>
<organism evidence="1 2">
    <name type="scientific">Artemisia annua</name>
    <name type="common">Sweet wormwood</name>
    <dbReference type="NCBI Taxonomy" id="35608"/>
    <lineage>
        <taxon>Eukaryota</taxon>
        <taxon>Viridiplantae</taxon>
        <taxon>Streptophyta</taxon>
        <taxon>Embryophyta</taxon>
        <taxon>Tracheophyta</taxon>
        <taxon>Spermatophyta</taxon>
        <taxon>Magnoliopsida</taxon>
        <taxon>eudicotyledons</taxon>
        <taxon>Gunneridae</taxon>
        <taxon>Pentapetalae</taxon>
        <taxon>asterids</taxon>
        <taxon>campanulids</taxon>
        <taxon>Asterales</taxon>
        <taxon>Asteraceae</taxon>
        <taxon>Asteroideae</taxon>
        <taxon>Anthemideae</taxon>
        <taxon>Artemisiinae</taxon>
        <taxon>Artemisia</taxon>
    </lineage>
</organism>
<dbReference type="EMBL" id="PKPP01014602">
    <property type="protein sequence ID" value="PWA39491.1"/>
    <property type="molecule type" value="Genomic_DNA"/>
</dbReference>
<evidence type="ECO:0000313" key="2">
    <source>
        <dbReference type="Proteomes" id="UP000245207"/>
    </source>
</evidence>
<name>A0A2U1KRY4_ARTAN</name>
<sequence>MLTPFKSNHSIFTIELSISSQQEEKEGVNMKQLSHGLDTASIRYGFHYLARSMHQKTG</sequence>
<keyword evidence="2" id="KW-1185">Reference proteome</keyword>
<proteinExistence type="predicted"/>
<protein>
    <submittedName>
        <fullName evidence="1">Uncharacterized protein</fullName>
    </submittedName>
</protein>
<comment type="caution">
    <text evidence="1">The sequence shown here is derived from an EMBL/GenBank/DDBJ whole genome shotgun (WGS) entry which is preliminary data.</text>
</comment>
<evidence type="ECO:0000313" key="1">
    <source>
        <dbReference type="EMBL" id="PWA39491.1"/>
    </source>
</evidence>